<accession>A0A200RBR1</accession>
<evidence type="ECO:0000313" key="2">
    <source>
        <dbReference type="Proteomes" id="UP000195402"/>
    </source>
</evidence>
<dbReference type="Proteomes" id="UP000195402">
    <property type="component" value="Unassembled WGS sequence"/>
</dbReference>
<sequence length="445" mass="49238">MNKRKWEVVGTEGEVPVIVLLLAWISANEVWPEPFIENLAYQVAVNASRTRGRLAAAPAISNLFQVCSTWRAISRSNPLWRNLTRQIWGVDNLVHNTWRDEYVYRHCTAYNFRISNAVYTRLNFDDCDNNALACRCLALSDLHLACGFDDGSVRLFDLSSRLHVSTFHPHQRDRLGPFSRAVSGIILTDSKLVFASLDGDIHVVIINGPGPRRAHLGNMMIDGTLVDFTGCRRWWVGLYAAVPGRSFHVWDDETEELVFVGGTLTDPEALLGWRLLTELTEPLGRVRVSNRDIAVACTGVRVMAFDLQNLGLVLNEEEVERGVVVSSVDVSHDLFLVVDNRRVASVRRVDNFEEVCTFTVRGGGGGGGGGSGGVRRGAMIGCINGGCIFICTGGIIRVWDVQHGQFLYNMSQRIGDPTALIANERHVAASSSVDATIHLWDYSAI</sequence>
<proteinExistence type="predicted"/>
<gene>
    <name evidence="1" type="ORF">BVC80_1663g47</name>
</gene>
<dbReference type="EMBL" id="MVGT01000146">
    <property type="protein sequence ID" value="OVA20152.1"/>
    <property type="molecule type" value="Genomic_DNA"/>
</dbReference>
<protein>
    <submittedName>
        <fullName evidence="1">WD40 repeat</fullName>
    </submittedName>
</protein>
<dbReference type="AlphaFoldDB" id="A0A200RBR1"/>
<dbReference type="InParanoid" id="A0A200RBR1"/>
<dbReference type="Gene3D" id="2.130.10.10">
    <property type="entry name" value="YVTN repeat-like/Quinoprotein amine dehydrogenase"/>
    <property type="match status" value="1"/>
</dbReference>
<name>A0A200RBR1_MACCD</name>
<dbReference type="PANTHER" id="PTHR19855">
    <property type="entry name" value="WD40 REPEAT PROTEIN 12, 37"/>
    <property type="match status" value="1"/>
</dbReference>
<dbReference type="InterPro" id="IPR015943">
    <property type="entry name" value="WD40/YVTN_repeat-like_dom_sf"/>
</dbReference>
<dbReference type="OMA" id="WRIMVID"/>
<dbReference type="PANTHER" id="PTHR19855:SF31">
    <property type="entry name" value="TRANSCRIPTIONAL REGULATOR STERILE APETALA"/>
    <property type="match status" value="1"/>
</dbReference>
<dbReference type="Gene3D" id="1.20.1280.50">
    <property type="match status" value="1"/>
</dbReference>
<organism evidence="1 2">
    <name type="scientific">Macleaya cordata</name>
    <name type="common">Five-seeded plume-poppy</name>
    <name type="synonym">Bocconia cordata</name>
    <dbReference type="NCBI Taxonomy" id="56857"/>
    <lineage>
        <taxon>Eukaryota</taxon>
        <taxon>Viridiplantae</taxon>
        <taxon>Streptophyta</taxon>
        <taxon>Embryophyta</taxon>
        <taxon>Tracheophyta</taxon>
        <taxon>Spermatophyta</taxon>
        <taxon>Magnoliopsida</taxon>
        <taxon>Ranunculales</taxon>
        <taxon>Papaveraceae</taxon>
        <taxon>Papaveroideae</taxon>
        <taxon>Macleaya</taxon>
    </lineage>
</organism>
<dbReference type="SUPFAM" id="SSF50978">
    <property type="entry name" value="WD40 repeat-like"/>
    <property type="match status" value="1"/>
</dbReference>
<keyword evidence="2" id="KW-1185">Reference proteome</keyword>
<comment type="caution">
    <text evidence="1">The sequence shown here is derived from an EMBL/GenBank/DDBJ whole genome shotgun (WGS) entry which is preliminary data.</text>
</comment>
<dbReference type="InterPro" id="IPR036322">
    <property type="entry name" value="WD40_repeat_dom_sf"/>
</dbReference>
<evidence type="ECO:0000313" key="1">
    <source>
        <dbReference type="EMBL" id="OVA20152.1"/>
    </source>
</evidence>
<dbReference type="SUPFAM" id="SSF81383">
    <property type="entry name" value="F-box domain"/>
    <property type="match status" value="1"/>
</dbReference>
<dbReference type="STRING" id="56857.A0A200RBR1"/>
<dbReference type="InterPro" id="IPR036047">
    <property type="entry name" value="F-box-like_dom_sf"/>
</dbReference>
<reference evidence="1 2" key="1">
    <citation type="journal article" date="2017" name="Mol. Plant">
        <title>The Genome of Medicinal Plant Macleaya cordata Provides New Insights into Benzylisoquinoline Alkaloids Metabolism.</title>
        <authorList>
            <person name="Liu X."/>
            <person name="Liu Y."/>
            <person name="Huang P."/>
            <person name="Ma Y."/>
            <person name="Qing Z."/>
            <person name="Tang Q."/>
            <person name="Cao H."/>
            <person name="Cheng P."/>
            <person name="Zheng Y."/>
            <person name="Yuan Z."/>
            <person name="Zhou Y."/>
            <person name="Liu J."/>
            <person name="Tang Z."/>
            <person name="Zhuo Y."/>
            <person name="Zhang Y."/>
            <person name="Yu L."/>
            <person name="Huang J."/>
            <person name="Yang P."/>
            <person name="Peng Q."/>
            <person name="Zhang J."/>
            <person name="Jiang W."/>
            <person name="Zhang Z."/>
            <person name="Lin K."/>
            <person name="Ro D.K."/>
            <person name="Chen X."/>
            <person name="Xiong X."/>
            <person name="Shang Y."/>
            <person name="Huang S."/>
            <person name="Zeng J."/>
        </authorList>
    </citation>
    <scope>NUCLEOTIDE SEQUENCE [LARGE SCALE GENOMIC DNA]</scope>
    <source>
        <strain evidence="2">cv. BLH2017</strain>
        <tissue evidence="1">Root</tissue>
    </source>
</reference>
<dbReference type="FunCoup" id="A0A200RBR1">
    <property type="interactions" value="1"/>
</dbReference>
<dbReference type="OrthoDB" id="760263at2759"/>